<evidence type="ECO:0000256" key="4">
    <source>
        <dbReference type="ARBA" id="ARBA00023163"/>
    </source>
</evidence>
<gene>
    <name evidence="6" type="ORF">KME15_04415</name>
</gene>
<reference evidence="6" key="2">
    <citation type="journal article" date="2022" name="Microbiol. Resour. Announc.">
        <title>Metagenome Sequencing to Explore Phylogenomics of Terrestrial Cyanobacteria.</title>
        <authorList>
            <person name="Ward R.D."/>
            <person name="Stajich J.E."/>
            <person name="Johansen J.R."/>
            <person name="Huntemann M."/>
            <person name="Clum A."/>
            <person name="Foster B."/>
            <person name="Foster B."/>
            <person name="Roux S."/>
            <person name="Palaniappan K."/>
            <person name="Varghese N."/>
            <person name="Mukherjee S."/>
            <person name="Reddy T.B.K."/>
            <person name="Daum C."/>
            <person name="Copeland A."/>
            <person name="Chen I.A."/>
            <person name="Ivanova N.N."/>
            <person name="Kyrpides N.C."/>
            <person name="Shapiro N."/>
            <person name="Eloe-Fadrosh E.A."/>
            <person name="Pietrasiak N."/>
        </authorList>
    </citation>
    <scope>NUCLEOTIDE SEQUENCE</scope>
    <source>
        <strain evidence="6">UHER 2000/2452</strain>
    </source>
</reference>
<organism evidence="6 7">
    <name type="scientific">Drouetiella hepatica Uher 2000/2452</name>
    <dbReference type="NCBI Taxonomy" id="904376"/>
    <lineage>
        <taxon>Bacteria</taxon>
        <taxon>Bacillati</taxon>
        <taxon>Cyanobacteriota</taxon>
        <taxon>Cyanophyceae</taxon>
        <taxon>Oculatellales</taxon>
        <taxon>Oculatellaceae</taxon>
        <taxon>Drouetiella</taxon>
    </lineage>
</organism>
<feature type="domain" description="HTH lysR-type" evidence="5">
    <location>
        <begin position="9"/>
        <end position="66"/>
    </location>
</feature>
<dbReference type="EMBL" id="JAHHHD010000003">
    <property type="protein sequence ID" value="MBW4657894.1"/>
    <property type="molecule type" value="Genomic_DNA"/>
</dbReference>
<dbReference type="InterPro" id="IPR037402">
    <property type="entry name" value="YidZ_PBP2"/>
</dbReference>
<dbReference type="InterPro" id="IPR036390">
    <property type="entry name" value="WH_DNA-bd_sf"/>
</dbReference>
<dbReference type="InterPro" id="IPR000847">
    <property type="entry name" value="LysR_HTH_N"/>
</dbReference>
<proteinExistence type="inferred from homology"/>
<dbReference type="GO" id="GO:0003700">
    <property type="term" value="F:DNA-binding transcription factor activity"/>
    <property type="evidence" value="ECO:0007669"/>
    <property type="project" value="InterPro"/>
</dbReference>
<evidence type="ECO:0000256" key="3">
    <source>
        <dbReference type="ARBA" id="ARBA00023125"/>
    </source>
</evidence>
<dbReference type="SUPFAM" id="SSF46785">
    <property type="entry name" value="Winged helix' DNA-binding domain"/>
    <property type="match status" value="1"/>
</dbReference>
<keyword evidence="2" id="KW-0805">Transcription regulation</keyword>
<dbReference type="InterPro" id="IPR036388">
    <property type="entry name" value="WH-like_DNA-bd_sf"/>
</dbReference>
<dbReference type="InterPro" id="IPR005119">
    <property type="entry name" value="LysR_subst-bd"/>
</dbReference>
<keyword evidence="3" id="KW-0238">DNA-binding</keyword>
<sequence>MKSIDLSAIDLNLLVAFEALLEERSVTLAAQRLHLGQPAVSAALGRLRGVFEDELFMRMGREMQPTSKALEIASGIVSALNQIRQTLETSQVFDSKTSSRRLAIGSSDYTSSVVLPSLLGFCGQQAPYLNFRLIGFEKDSVGDLLEQGAIDVALGVFPTLPHQTHSMALFQEHFVGIARRGHPAIARGTMALETFASQPHALVTLRRDTTGKIDELLAQRHLQRRVAITTPHMLALPAILAACDLVATVPYRVAVQLARSHSLELFELPIETEAWTVSMLWSKLADKDAANVWLRQTLNAISQTI</sequence>
<dbReference type="CDD" id="cd08417">
    <property type="entry name" value="PBP2_Nitroaromatics_like"/>
    <property type="match status" value="1"/>
</dbReference>
<accession>A0A951Q9U7</accession>
<dbReference type="AlphaFoldDB" id="A0A951Q9U7"/>
<dbReference type="InterPro" id="IPR050389">
    <property type="entry name" value="LysR-type_TF"/>
</dbReference>
<dbReference type="PANTHER" id="PTHR30118">
    <property type="entry name" value="HTH-TYPE TRANSCRIPTIONAL REGULATOR LEUO-RELATED"/>
    <property type="match status" value="1"/>
</dbReference>
<evidence type="ECO:0000256" key="1">
    <source>
        <dbReference type="ARBA" id="ARBA00009437"/>
    </source>
</evidence>
<comment type="caution">
    <text evidence="6">The sequence shown here is derived from an EMBL/GenBank/DDBJ whole genome shotgun (WGS) entry which is preliminary data.</text>
</comment>
<keyword evidence="4" id="KW-0804">Transcription</keyword>
<dbReference type="GO" id="GO:0003677">
    <property type="term" value="F:DNA binding"/>
    <property type="evidence" value="ECO:0007669"/>
    <property type="project" value="UniProtKB-KW"/>
</dbReference>
<dbReference type="Pfam" id="PF03466">
    <property type="entry name" value="LysR_substrate"/>
    <property type="match status" value="1"/>
</dbReference>
<evidence type="ECO:0000313" key="6">
    <source>
        <dbReference type="EMBL" id="MBW4657894.1"/>
    </source>
</evidence>
<comment type="similarity">
    <text evidence="1">Belongs to the LysR transcriptional regulatory family.</text>
</comment>
<dbReference type="SUPFAM" id="SSF53850">
    <property type="entry name" value="Periplasmic binding protein-like II"/>
    <property type="match status" value="1"/>
</dbReference>
<dbReference type="Proteomes" id="UP000757435">
    <property type="component" value="Unassembled WGS sequence"/>
</dbReference>
<evidence type="ECO:0000313" key="7">
    <source>
        <dbReference type="Proteomes" id="UP000757435"/>
    </source>
</evidence>
<dbReference type="Gene3D" id="3.40.190.10">
    <property type="entry name" value="Periplasmic binding protein-like II"/>
    <property type="match status" value="2"/>
</dbReference>
<dbReference type="PANTHER" id="PTHR30118:SF15">
    <property type="entry name" value="TRANSCRIPTIONAL REGULATORY PROTEIN"/>
    <property type="match status" value="1"/>
</dbReference>
<dbReference type="PROSITE" id="PS50931">
    <property type="entry name" value="HTH_LYSR"/>
    <property type="match status" value="1"/>
</dbReference>
<reference evidence="6" key="1">
    <citation type="submission" date="2021-05" db="EMBL/GenBank/DDBJ databases">
        <authorList>
            <person name="Pietrasiak N."/>
            <person name="Ward R."/>
            <person name="Stajich J.E."/>
            <person name="Kurbessoian T."/>
        </authorList>
    </citation>
    <scope>NUCLEOTIDE SEQUENCE</scope>
    <source>
        <strain evidence="6">UHER 2000/2452</strain>
    </source>
</reference>
<evidence type="ECO:0000259" key="5">
    <source>
        <dbReference type="PROSITE" id="PS50931"/>
    </source>
</evidence>
<name>A0A951Q9U7_9CYAN</name>
<dbReference type="PRINTS" id="PR00039">
    <property type="entry name" value="HTHLYSR"/>
</dbReference>
<protein>
    <submittedName>
        <fullName evidence="6">LysR family transcriptional regulator</fullName>
    </submittedName>
</protein>
<dbReference type="Gene3D" id="1.10.10.10">
    <property type="entry name" value="Winged helix-like DNA-binding domain superfamily/Winged helix DNA-binding domain"/>
    <property type="match status" value="1"/>
</dbReference>
<dbReference type="Pfam" id="PF00126">
    <property type="entry name" value="HTH_1"/>
    <property type="match status" value="1"/>
</dbReference>
<evidence type="ECO:0000256" key="2">
    <source>
        <dbReference type="ARBA" id="ARBA00023015"/>
    </source>
</evidence>